<evidence type="ECO:0000313" key="1">
    <source>
        <dbReference type="EMBL" id="JAD84546.1"/>
    </source>
</evidence>
<accession>A0A0A9D9T3</accession>
<protein>
    <submittedName>
        <fullName evidence="1">Uncharacterized protein</fullName>
    </submittedName>
</protein>
<proteinExistence type="predicted"/>
<organism evidence="1">
    <name type="scientific">Arundo donax</name>
    <name type="common">Giant reed</name>
    <name type="synonym">Donax arundinaceus</name>
    <dbReference type="NCBI Taxonomy" id="35708"/>
    <lineage>
        <taxon>Eukaryota</taxon>
        <taxon>Viridiplantae</taxon>
        <taxon>Streptophyta</taxon>
        <taxon>Embryophyta</taxon>
        <taxon>Tracheophyta</taxon>
        <taxon>Spermatophyta</taxon>
        <taxon>Magnoliopsida</taxon>
        <taxon>Liliopsida</taxon>
        <taxon>Poales</taxon>
        <taxon>Poaceae</taxon>
        <taxon>PACMAD clade</taxon>
        <taxon>Arundinoideae</taxon>
        <taxon>Arundineae</taxon>
        <taxon>Arundo</taxon>
    </lineage>
</organism>
<sequence length="58" mass="6804">MIQASCWRVHRDQGVTIMQLKIMLYSQSMGALNSICYLNCLRLLQGRLNFNLFHPFTQ</sequence>
<dbReference type="EMBL" id="GBRH01213349">
    <property type="protein sequence ID" value="JAD84546.1"/>
    <property type="molecule type" value="Transcribed_RNA"/>
</dbReference>
<reference evidence="1" key="2">
    <citation type="journal article" date="2015" name="Data Brief">
        <title>Shoot transcriptome of the giant reed, Arundo donax.</title>
        <authorList>
            <person name="Barrero R.A."/>
            <person name="Guerrero F.D."/>
            <person name="Moolhuijzen P."/>
            <person name="Goolsby J.A."/>
            <person name="Tidwell J."/>
            <person name="Bellgard S.E."/>
            <person name="Bellgard M.I."/>
        </authorList>
    </citation>
    <scope>NUCLEOTIDE SEQUENCE</scope>
    <source>
        <tissue evidence="1">Shoot tissue taken approximately 20 cm above the soil surface</tissue>
    </source>
</reference>
<dbReference type="AlphaFoldDB" id="A0A0A9D9T3"/>
<name>A0A0A9D9T3_ARUDO</name>
<reference evidence="1" key="1">
    <citation type="submission" date="2014-09" db="EMBL/GenBank/DDBJ databases">
        <authorList>
            <person name="Magalhaes I.L.F."/>
            <person name="Oliveira U."/>
            <person name="Santos F.R."/>
            <person name="Vidigal T.H.D.A."/>
            <person name="Brescovit A.D."/>
            <person name="Santos A.J."/>
        </authorList>
    </citation>
    <scope>NUCLEOTIDE SEQUENCE</scope>
    <source>
        <tissue evidence="1">Shoot tissue taken approximately 20 cm above the soil surface</tissue>
    </source>
</reference>